<name>A0A5A8DXD2_CAFRO</name>
<sequence length="660" mass="68901">MLQRAVRAQVARRLVRDFTTSASAASAAKPEPSSAEAVRTALAQKWDAIIVGGGHNGLVSAAYLAKAGKRVLVLERRHILGGAAVTEELHDGFRFSRCSYLLSLLRPVIIEDLGLVERHGLRFHPREFSSYTPTPRHAATAPGAPSGMLLSSSAEATAASIAQYSQADATAYPEYCERLGRVAAAFTSLLDSPPPDLQQLSRLPALGKAAMAGRSGSLGGMRSASESFPELASLARKAAALGADGPLLWEALTGPASRILDRWFESPVLKATLATDGVIGANVGPSTPGSAYVLIHHVMGGIEGKEGQWVYARGGMGAVSQSIASAAREAGATLLTGVDVRGLLLDESGGAAGAGGRWRHAAAAAEAASEAGDGAEATAAVRGVTVTAPCLPSGAEPLAVEAEAVLWGASPTSLFGGALPAAEASRLLPPETWSRMRGFDTAPASAKLNVALKGLPAFPAAGDDVNGDPSRRRPKPHHQCTIHFEEDPSEIDDAHALARALGRPSPRPIVELTIPSVLDDSLAPPGCHVANLFVQYAPYELTHPEWSAGWGDDSVRRRFMDSVYDVVEESAPGFRDLVLFEDLLTPPDLEREFGLPQGNIFHGAMSVDQLLWGRPAGGMARYRTPLGGLYLCASGAHPGGGVMGAPGRNSALALLADWRA</sequence>
<dbReference type="PANTHER" id="PTHR10668:SF103">
    <property type="entry name" value="PYRIDINE NUCLEOTIDE-DISULFIDE OXIDOREDUCTASE DOMAIN-CONTAINING PROTEIN 2"/>
    <property type="match status" value="1"/>
</dbReference>
<gene>
    <name evidence="2" type="ORF">FNF28_01583</name>
</gene>
<dbReference type="InterPro" id="IPR036188">
    <property type="entry name" value="FAD/NAD-bd_sf"/>
</dbReference>
<proteinExistence type="inferred from homology"/>
<dbReference type="AlphaFoldDB" id="A0A5A8DXD2"/>
<evidence type="ECO:0008006" key="4">
    <source>
        <dbReference type="Google" id="ProtNLM"/>
    </source>
</evidence>
<dbReference type="Proteomes" id="UP000324907">
    <property type="component" value="Unassembled WGS sequence"/>
</dbReference>
<reference evidence="2 3" key="1">
    <citation type="submission" date="2019-07" db="EMBL/GenBank/DDBJ databases">
        <title>Genomes of Cafeteria roenbergensis.</title>
        <authorList>
            <person name="Fischer M.G."/>
            <person name="Hackl T."/>
            <person name="Roman M."/>
        </authorList>
    </citation>
    <scope>NUCLEOTIDE SEQUENCE [LARGE SCALE GENOMIC DNA]</scope>
    <source>
        <strain evidence="2 3">RCC970-E3</strain>
    </source>
</reference>
<comment type="caution">
    <text evidence="2">The sequence shown here is derived from an EMBL/GenBank/DDBJ whole genome shotgun (WGS) entry which is preliminary data.</text>
</comment>
<comment type="similarity">
    <text evidence="1">Belongs to the carotenoid/retinoid oxidoreductase family.</text>
</comment>
<evidence type="ECO:0000313" key="3">
    <source>
        <dbReference type="Proteomes" id="UP000324907"/>
    </source>
</evidence>
<dbReference type="EMBL" id="VLTL01000015">
    <property type="protein sequence ID" value="KAA0170162.1"/>
    <property type="molecule type" value="Genomic_DNA"/>
</dbReference>
<protein>
    <recommendedName>
        <fullName evidence="4">Amine oxidase domain-containing protein</fullName>
    </recommendedName>
</protein>
<dbReference type="Pfam" id="PF13450">
    <property type="entry name" value="NAD_binding_8"/>
    <property type="match status" value="1"/>
</dbReference>
<accession>A0A5A8DXD2</accession>
<evidence type="ECO:0000313" key="2">
    <source>
        <dbReference type="EMBL" id="KAA0170162.1"/>
    </source>
</evidence>
<evidence type="ECO:0000256" key="1">
    <source>
        <dbReference type="ARBA" id="ARBA00006046"/>
    </source>
</evidence>
<organism evidence="2 3">
    <name type="scientific">Cafeteria roenbergensis</name>
    <name type="common">Marine flagellate</name>
    <dbReference type="NCBI Taxonomy" id="33653"/>
    <lineage>
        <taxon>Eukaryota</taxon>
        <taxon>Sar</taxon>
        <taxon>Stramenopiles</taxon>
        <taxon>Bigyra</taxon>
        <taxon>Opalozoa</taxon>
        <taxon>Bicosoecida</taxon>
        <taxon>Cafeteriaceae</taxon>
        <taxon>Cafeteria</taxon>
    </lineage>
</organism>
<dbReference type="SUPFAM" id="SSF51905">
    <property type="entry name" value="FAD/NAD(P)-binding domain"/>
    <property type="match status" value="1"/>
</dbReference>
<dbReference type="Gene3D" id="3.50.50.60">
    <property type="entry name" value="FAD/NAD(P)-binding domain"/>
    <property type="match status" value="2"/>
</dbReference>
<dbReference type="PANTHER" id="PTHR10668">
    <property type="entry name" value="PHYTOENE DEHYDROGENASE"/>
    <property type="match status" value="1"/>
</dbReference>